<dbReference type="GO" id="GO:0005886">
    <property type="term" value="C:plasma membrane"/>
    <property type="evidence" value="ECO:0007669"/>
    <property type="project" value="UniProtKB-SubCell"/>
</dbReference>
<keyword evidence="2" id="KW-0813">Transport</keyword>
<dbReference type="PANTHER" id="PTHR24221">
    <property type="entry name" value="ATP-BINDING CASSETTE SUB-FAMILY B"/>
    <property type="match status" value="1"/>
</dbReference>
<keyword evidence="3" id="KW-1003">Cell membrane</keyword>
<evidence type="ECO:0000256" key="11">
    <source>
        <dbReference type="SAM" id="Phobius"/>
    </source>
</evidence>
<evidence type="ECO:0000256" key="2">
    <source>
        <dbReference type="ARBA" id="ARBA00022448"/>
    </source>
</evidence>
<name>A0A923E5Z7_9ACTO</name>
<dbReference type="InterPro" id="IPR017871">
    <property type="entry name" value="ABC_transporter-like_CS"/>
</dbReference>
<feature type="domain" description="ABC transmembrane type-1" evidence="13">
    <location>
        <begin position="17"/>
        <end position="297"/>
    </location>
</feature>
<evidence type="ECO:0000256" key="6">
    <source>
        <dbReference type="ARBA" id="ARBA00022741"/>
    </source>
</evidence>
<dbReference type="GO" id="GO:0005524">
    <property type="term" value="F:ATP binding"/>
    <property type="evidence" value="ECO:0007669"/>
    <property type="project" value="UniProtKB-KW"/>
</dbReference>
<keyword evidence="9 11" id="KW-0472">Membrane</keyword>
<keyword evidence="7 14" id="KW-0067">ATP-binding</keyword>
<dbReference type="RefSeq" id="WP_184453759.1">
    <property type="nucleotide sequence ID" value="NZ_JACHMK010000001.1"/>
</dbReference>
<proteinExistence type="inferred from homology"/>
<accession>A0A923E5Z7</accession>
<dbReference type="PROSITE" id="PS00211">
    <property type="entry name" value="ABC_TRANSPORTER_1"/>
    <property type="match status" value="1"/>
</dbReference>
<evidence type="ECO:0000256" key="1">
    <source>
        <dbReference type="ARBA" id="ARBA00004429"/>
    </source>
</evidence>
<dbReference type="Pfam" id="PF00005">
    <property type="entry name" value="ABC_tran"/>
    <property type="match status" value="1"/>
</dbReference>
<evidence type="ECO:0000313" key="15">
    <source>
        <dbReference type="Proteomes" id="UP000617426"/>
    </source>
</evidence>
<dbReference type="PANTHER" id="PTHR24221:SF654">
    <property type="entry name" value="ATP-BINDING CASSETTE SUB-FAMILY B MEMBER 6"/>
    <property type="match status" value="1"/>
</dbReference>
<evidence type="ECO:0000256" key="10">
    <source>
        <dbReference type="ARBA" id="ARBA00023455"/>
    </source>
</evidence>
<dbReference type="FunFam" id="3.40.50.300:FF:000221">
    <property type="entry name" value="Multidrug ABC transporter ATP-binding protein"/>
    <property type="match status" value="1"/>
</dbReference>
<evidence type="ECO:0000313" key="14">
    <source>
        <dbReference type="EMBL" id="MBB6335417.1"/>
    </source>
</evidence>
<feature type="transmembrane region" description="Helical" evidence="11">
    <location>
        <begin position="156"/>
        <end position="172"/>
    </location>
</feature>
<dbReference type="GO" id="GO:0140359">
    <property type="term" value="F:ABC-type transporter activity"/>
    <property type="evidence" value="ECO:0007669"/>
    <property type="project" value="InterPro"/>
</dbReference>
<evidence type="ECO:0000256" key="4">
    <source>
        <dbReference type="ARBA" id="ARBA00022519"/>
    </source>
</evidence>
<feature type="transmembrane region" description="Helical" evidence="11">
    <location>
        <begin position="129"/>
        <end position="150"/>
    </location>
</feature>
<dbReference type="SUPFAM" id="SSF52540">
    <property type="entry name" value="P-loop containing nucleoside triphosphate hydrolases"/>
    <property type="match status" value="1"/>
</dbReference>
<reference evidence="14" key="1">
    <citation type="submission" date="2020-08" db="EMBL/GenBank/DDBJ databases">
        <title>Sequencing the genomes of 1000 actinobacteria strains.</title>
        <authorList>
            <person name="Klenk H.-P."/>
        </authorList>
    </citation>
    <scope>NUCLEOTIDE SEQUENCE</scope>
    <source>
        <strain evidence="14">DSM 10695</strain>
    </source>
</reference>
<comment type="subcellular location">
    <subcellularLocation>
        <location evidence="1">Cell inner membrane</location>
        <topology evidence="1">Multi-pass membrane protein</topology>
    </subcellularLocation>
</comment>
<evidence type="ECO:0000259" key="12">
    <source>
        <dbReference type="PROSITE" id="PS50893"/>
    </source>
</evidence>
<dbReference type="InterPro" id="IPR027417">
    <property type="entry name" value="P-loop_NTPase"/>
</dbReference>
<feature type="transmembrane region" description="Helical" evidence="11">
    <location>
        <begin position="20"/>
        <end position="41"/>
    </location>
</feature>
<dbReference type="SMART" id="SM00382">
    <property type="entry name" value="AAA"/>
    <property type="match status" value="1"/>
</dbReference>
<dbReference type="EMBL" id="JACHMK010000001">
    <property type="protein sequence ID" value="MBB6335417.1"/>
    <property type="molecule type" value="Genomic_DNA"/>
</dbReference>
<dbReference type="GO" id="GO:0034040">
    <property type="term" value="F:ATPase-coupled lipid transmembrane transporter activity"/>
    <property type="evidence" value="ECO:0007669"/>
    <property type="project" value="TreeGrafter"/>
</dbReference>
<dbReference type="Gene3D" id="1.20.1560.10">
    <property type="entry name" value="ABC transporter type 1, transmembrane domain"/>
    <property type="match status" value="1"/>
</dbReference>
<feature type="transmembrane region" description="Helical" evidence="11">
    <location>
        <begin position="238"/>
        <end position="259"/>
    </location>
</feature>
<dbReference type="AlphaFoldDB" id="A0A923E5Z7"/>
<dbReference type="InterPro" id="IPR003593">
    <property type="entry name" value="AAA+_ATPase"/>
</dbReference>
<protein>
    <submittedName>
        <fullName evidence="14">ATP-binding cassette subfamily B protein</fullName>
    </submittedName>
</protein>
<dbReference type="InterPro" id="IPR039421">
    <property type="entry name" value="Type_1_exporter"/>
</dbReference>
<dbReference type="PROSITE" id="PS50929">
    <property type="entry name" value="ABC_TM1F"/>
    <property type="match status" value="1"/>
</dbReference>
<evidence type="ECO:0000256" key="3">
    <source>
        <dbReference type="ARBA" id="ARBA00022475"/>
    </source>
</evidence>
<gene>
    <name evidence="14" type="ORF">HD592_001982</name>
</gene>
<dbReference type="GO" id="GO:0016887">
    <property type="term" value="F:ATP hydrolysis activity"/>
    <property type="evidence" value="ECO:0007669"/>
    <property type="project" value="InterPro"/>
</dbReference>
<keyword evidence="8 11" id="KW-1133">Transmembrane helix</keyword>
<evidence type="ECO:0000256" key="9">
    <source>
        <dbReference type="ARBA" id="ARBA00023136"/>
    </source>
</evidence>
<comment type="similarity">
    <text evidence="10">Belongs to the ABC transporter superfamily. Siderophore-Fe(3+) uptake transporter (SIUT) (TC 3.A.1.21) family.</text>
</comment>
<evidence type="ECO:0000256" key="7">
    <source>
        <dbReference type="ARBA" id="ARBA00022840"/>
    </source>
</evidence>
<dbReference type="InterPro" id="IPR036640">
    <property type="entry name" value="ABC1_TM_sf"/>
</dbReference>
<keyword evidence="15" id="KW-1185">Reference proteome</keyword>
<organism evidence="14 15">
    <name type="scientific">Schaalia hyovaginalis</name>
    <dbReference type="NCBI Taxonomy" id="29316"/>
    <lineage>
        <taxon>Bacteria</taxon>
        <taxon>Bacillati</taxon>
        <taxon>Actinomycetota</taxon>
        <taxon>Actinomycetes</taxon>
        <taxon>Actinomycetales</taxon>
        <taxon>Actinomycetaceae</taxon>
        <taxon>Schaalia</taxon>
    </lineage>
</organism>
<sequence>MITTLLSLLDSRSALKASIFAHALSGVLQGIALALLVPFLSSFLSSGAPDPLWLAPLLIAVLLAMAASIAGSVIAFRVASIDMCGTLIRKVGARVQELPLGWFDAGSTGRVTTATSTSISLLSHLPSIVIPKLVSTAGSALVLLLATLYYDWRMGLAIAVSIPIALWALRLLRKAVVREHRAEEEAMTDLSSRILEFARLQPVLRATSALEDGWGPLEGALRREHETTRRAGLAKGPAGALFHAGIQIPLVLALGIGAFRMLGGELDETAFIALALMAVRFAEPTGMLAFYVDPLHQSRVALDGISSIIDAPGLPEPADDEARVPSKPLDVVLDDVSFSYNPDRPVLEHLDITLPAESVTALVGPSGSGKSTVLRLIARFWDADSGSIRIGDADVRAVRTPDLMNMVSMVFQDVYLFDTSIEENVRIGRSGASDEEVAAAAARAGLTEVVDRLPEGWKTLVGEGGSALSGGERQRVAIARAFLKDAPILLLDEVTSALDGVNEASVTRALSELSKGRTVLVIAHRLSTIRRADRIVVLRDGRIEAIGGHEELYGTDGTYREFWDDQAEVERWRISRHEGAR</sequence>
<evidence type="ECO:0000256" key="5">
    <source>
        <dbReference type="ARBA" id="ARBA00022692"/>
    </source>
</evidence>
<keyword evidence="5 11" id="KW-0812">Transmembrane</keyword>
<dbReference type="InterPro" id="IPR003439">
    <property type="entry name" value="ABC_transporter-like_ATP-bd"/>
</dbReference>
<dbReference type="Gene3D" id="3.40.50.300">
    <property type="entry name" value="P-loop containing nucleotide triphosphate hydrolases"/>
    <property type="match status" value="1"/>
</dbReference>
<comment type="caution">
    <text evidence="14">The sequence shown here is derived from an EMBL/GenBank/DDBJ whole genome shotgun (WGS) entry which is preliminary data.</text>
</comment>
<feature type="transmembrane region" description="Helical" evidence="11">
    <location>
        <begin position="53"/>
        <end position="79"/>
    </location>
</feature>
<dbReference type="SUPFAM" id="SSF90123">
    <property type="entry name" value="ABC transporter transmembrane region"/>
    <property type="match status" value="1"/>
</dbReference>
<dbReference type="Proteomes" id="UP000617426">
    <property type="component" value="Unassembled WGS sequence"/>
</dbReference>
<dbReference type="PROSITE" id="PS50893">
    <property type="entry name" value="ABC_TRANSPORTER_2"/>
    <property type="match status" value="1"/>
</dbReference>
<evidence type="ECO:0000259" key="13">
    <source>
        <dbReference type="PROSITE" id="PS50929"/>
    </source>
</evidence>
<evidence type="ECO:0000256" key="8">
    <source>
        <dbReference type="ARBA" id="ARBA00022989"/>
    </source>
</evidence>
<dbReference type="InterPro" id="IPR011527">
    <property type="entry name" value="ABC1_TM_dom"/>
</dbReference>
<keyword evidence="4" id="KW-0997">Cell inner membrane</keyword>
<keyword evidence="6" id="KW-0547">Nucleotide-binding</keyword>
<dbReference type="Pfam" id="PF00664">
    <property type="entry name" value="ABC_membrane"/>
    <property type="match status" value="1"/>
</dbReference>
<feature type="domain" description="ABC transporter" evidence="12">
    <location>
        <begin position="331"/>
        <end position="565"/>
    </location>
</feature>